<sequence length="156" mass="16891">MQGETRVHPPVTVSTFTQLFSPTPRGARLARRLVANRMDVWGYPYDGEANETVTLVVAELAANAVRHGRVRGRDFRVRLVLRGDVVRVEVTDAAVERLPVPGKPSGEGEGEGDGEDEGGRGLVLVAALSRAWGVDRHPQSTYKTVWAEVPVPGRAG</sequence>
<dbReference type="InterPro" id="IPR003594">
    <property type="entry name" value="HATPase_dom"/>
</dbReference>
<accession>A0A918VGS0</accession>
<comment type="caution">
    <text evidence="4">The sequence shown here is derived from an EMBL/GenBank/DDBJ whole genome shotgun (WGS) entry which is preliminary data.</text>
</comment>
<dbReference type="RefSeq" id="WP_190059188.1">
    <property type="nucleotide sequence ID" value="NZ_BMWH01000019.1"/>
</dbReference>
<dbReference type="AlphaFoldDB" id="A0A918VGS0"/>
<dbReference type="Gene3D" id="3.30.565.10">
    <property type="entry name" value="Histidine kinase-like ATPase, C-terminal domain"/>
    <property type="match status" value="1"/>
</dbReference>
<dbReference type="CDD" id="cd16936">
    <property type="entry name" value="HATPase_RsbW-like"/>
    <property type="match status" value="1"/>
</dbReference>
<evidence type="ECO:0000256" key="1">
    <source>
        <dbReference type="ARBA" id="ARBA00022527"/>
    </source>
</evidence>
<organism evidence="4 5">
    <name type="scientific">Streptomyces echinoruber</name>
    <dbReference type="NCBI Taxonomy" id="68898"/>
    <lineage>
        <taxon>Bacteria</taxon>
        <taxon>Bacillati</taxon>
        <taxon>Actinomycetota</taxon>
        <taxon>Actinomycetes</taxon>
        <taxon>Kitasatosporales</taxon>
        <taxon>Streptomycetaceae</taxon>
        <taxon>Streptomyces</taxon>
    </lineage>
</organism>
<evidence type="ECO:0000313" key="5">
    <source>
        <dbReference type="Proteomes" id="UP000623010"/>
    </source>
</evidence>
<dbReference type="InterPro" id="IPR036890">
    <property type="entry name" value="HATPase_C_sf"/>
</dbReference>
<keyword evidence="1" id="KW-0418">Kinase</keyword>
<name>A0A918VGS0_9ACTN</name>
<dbReference type="EMBL" id="BMWH01000019">
    <property type="protein sequence ID" value="GHA00166.1"/>
    <property type="molecule type" value="Genomic_DNA"/>
</dbReference>
<protein>
    <recommendedName>
        <fullName evidence="3">Histidine kinase/HSP90-like ATPase domain-containing protein</fullName>
    </recommendedName>
</protein>
<dbReference type="SUPFAM" id="SSF55874">
    <property type="entry name" value="ATPase domain of HSP90 chaperone/DNA topoisomerase II/histidine kinase"/>
    <property type="match status" value="1"/>
</dbReference>
<feature type="domain" description="Histidine kinase/HSP90-like ATPase" evidence="3">
    <location>
        <begin position="21"/>
        <end position="139"/>
    </location>
</feature>
<dbReference type="PANTHER" id="PTHR35526">
    <property type="entry name" value="ANTI-SIGMA-F FACTOR RSBW-RELATED"/>
    <property type="match status" value="1"/>
</dbReference>
<evidence type="ECO:0000259" key="3">
    <source>
        <dbReference type="Pfam" id="PF13581"/>
    </source>
</evidence>
<gene>
    <name evidence="4" type="ORF">GCM10010389_44100</name>
</gene>
<dbReference type="Proteomes" id="UP000623010">
    <property type="component" value="Unassembled WGS sequence"/>
</dbReference>
<dbReference type="InterPro" id="IPR050267">
    <property type="entry name" value="Anti-sigma-factor_SerPK"/>
</dbReference>
<reference evidence="4" key="1">
    <citation type="journal article" date="2014" name="Int. J. Syst. Evol. Microbiol.">
        <title>Complete genome sequence of Corynebacterium casei LMG S-19264T (=DSM 44701T), isolated from a smear-ripened cheese.</title>
        <authorList>
            <consortium name="US DOE Joint Genome Institute (JGI-PGF)"/>
            <person name="Walter F."/>
            <person name="Albersmeier A."/>
            <person name="Kalinowski J."/>
            <person name="Ruckert C."/>
        </authorList>
    </citation>
    <scope>NUCLEOTIDE SEQUENCE</scope>
    <source>
        <strain evidence="4">JCM 5016</strain>
    </source>
</reference>
<keyword evidence="5" id="KW-1185">Reference proteome</keyword>
<dbReference type="Pfam" id="PF13581">
    <property type="entry name" value="HATPase_c_2"/>
    <property type="match status" value="1"/>
</dbReference>
<keyword evidence="1" id="KW-0808">Transferase</keyword>
<proteinExistence type="predicted"/>
<reference evidence="4" key="2">
    <citation type="submission" date="2020-09" db="EMBL/GenBank/DDBJ databases">
        <authorList>
            <person name="Sun Q."/>
            <person name="Ohkuma M."/>
        </authorList>
    </citation>
    <scope>NUCLEOTIDE SEQUENCE</scope>
    <source>
        <strain evidence="4">JCM 5016</strain>
    </source>
</reference>
<feature type="region of interest" description="Disordered" evidence="2">
    <location>
        <begin position="97"/>
        <end position="119"/>
    </location>
</feature>
<dbReference type="GO" id="GO:0004674">
    <property type="term" value="F:protein serine/threonine kinase activity"/>
    <property type="evidence" value="ECO:0007669"/>
    <property type="project" value="UniProtKB-KW"/>
</dbReference>
<evidence type="ECO:0000313" key="4">
    <source>
        <dbReference type="EMBL" id="GHA00166.1"/>
    </source>
</evidence>
<evidence type="ECO:0000256" key="2">
    <source>
        <dbReference type="SAM" id="MobiDB-lite"/>
    </source>
</evidence>
<keyword evidence="1" id="KW-0723">Serine/threonine-protein kinase</keyword>
<dbReference type="PANTHER" id="PTHR35526:SF3">
    <property type="entry name" value="ANTI-SIGMA-F FACTOR RSBW"/>
    <property type="match status" value="1"/>
</dbReference>